<dbReference type="Pfam" id="PF13424">
    <property type="entry name" value="TPR_12"/>
    <property type="match status" value="1"/>
</dbReference>
<dbReference type="GO" id="GO:0031901">
    <property type="term" value="C:early endosome membrane"/>
    <property type="evidence" value="ECO:0007669"/>
    <property type="project" value="UniProtKB-SubCell"/>
</dbReference>
<proteinExistence type="predicted"/>
<dbReference type="InterPro" id="IPR039937">
    <property type="entry name" value="SNX20/SNX21"/>
</dbReference>
<dbReference type="SMART" id="SM00312">
    <property type="entry name" value="PX"/>
    <property type="match status" value="1"/>
</dbReference>
<gene>
    <name evidence="10" type="primary">LOC106178824</name>
</gene>
<name>A0A1S3K4R8_LINAN</name>
<keyword evidence="3" id="KW-0967">Endosome</keyword>
<dbReference type="InterPro" id="IPR036871">
    <property type="entry name" value="PX_dom_sf"/>
</dbReference>
<dbReference type="GO" id="GO:1901981">
    <property type="term" value="F:phosphatidylinositol phosphate binding"/>
    <property type="evidence" value="ECO:0007669"/>
    <property type="project" value="TreeGrafter"/>
</dbReference>
<dbReference type="PANTHER" id="PTHR20939">
    <property type="entry name" value="SORTING NEXIN 20, 21"/>
    <property type="match status" value="1"/>
</dbReference>
<dbReference type="SUPFAM" id="SSF64268">
    <property type="entry name" value="PX domain"/>
    <property type="match status" value="1"/>
</dbReference>
<dbReference type="Gene3D" id="1.25.40.10">
    <property type="entry name" value="Tetratricopeptide repeat domain"/>
    <property type="match status" value="1"/>
</dbReference>
<dbReference type="RefSeq" id="XP_013417628.1">
    <property type="nucleotide sequence ID" value="XM_013562174.1"/>
</dbReference>
<comment type="subcellular location">
    <subcellularLocation>
        <location evidence="1">Early endosome membrane</location>
        <topology evidence="1">Peripheral membrane protein</topology>
        <orientation evidence="1">Cytoplasmic side</orientation>
    </subcellularLocation>
</comment>
<dbReference type="SUPFAM" id="SSF48452">
    <property type="entry name" value="TPR-like"/>
    <property type="match status" value="1"/>
</dbReference>
<dbReference type="Proteomes" id="UP000085678">
    <property type="component" value="Unplaced"/>
</dbReference>
<accession>A0A1S3K4R8</accession>
<keyword evidence="9" id="KW-1185">Reference proteome</keyword>
<keyword evidence="4" id="KW-0653">Protein transport</keyword>
<evidence type="ECO:0000256" key="2">
    <source>
        <dbReference type="ARBA" id="ARBA00022448"/>
    </source>
</evidence>
<dbReference type="InterPro" id="IPR011990">
    <property type="entry name" value="TPR-like_helical_dom_sf"/>
</dbReference>
<evidence type="ECO:0000256" key="6">
    <source>
        <dbReference type="ARBA" id="ARBA00023136"/>
    </source>
</evidence>
<dbReference type="OrthoDB" id="5975050at2759"/>
<feature type="region of interest" description="Disordered" evidence="7">
    <location>
        <begin position="46"/>
        <end position="69"/>
    </location>
</feature>
<keyword evidence="2" id="KW-0813">Transport</keyword>
<dbReference type="GeneID" id="106178824"/>
<dbReference type="AlphaFoldDB" id="A0A1S3K4R8"/>
<protein>
    <submittedName>
        <fullName evidence="10">Sorting nexin-21-like</fullName>
    </submittedName>
</protein>
<reference evidence="10" key="1">
    <citation type="submission" date="2025-08" db="UniProtKB">
        <authorList>
            <consortium name="RefSeq"/>
        </authorList>
    </citation>
    <scope>IDENTIFICATION</scope>
    <source>
        <tissue evidence="10">Gonads</tissue>
    </source>
</reference>
<dbReference type="PROSITE" id="PS50195">
    <property type="entry name" value="PX"/>
    <property type="match status" value="1"/>
</dbReference>
<keyword evidence="5" id="KW-0446">Lipid-binding</keyword>
<dbReference type="PANTHER" id="PTHR20939:SF11">
    <property type="entry name" value="LD12265P"/>
    <property type="match status" value="1"/>
</dbReference>
<dbReference type="GO" id="GO:0015031">
    <property type="term" value="P:protein transport"/>
    <property type="evidence" value="ECO:0007669"/>
    <property type="project" value="UniProtKB-KW"/>
</dbReference>
<evidence type="ECO:0000313" key="10">
    <source>
        <dbReference type="RefSeq" id="XP_013417628.1"/>
    </source>
</evidence>
<organism evidence="9 10">
    <name type="scientific">Lingula anatina</name>
    <name type="common">Brachiopod</name>
    <name type="synonym">Lingula unguis</name>
    <dbReference type="NCBI Taxonomy" id="7574"/>
    <lineage>
        <taxon>Eukaryota</taxon>
        <taxon>Metazoa</taxon>
        <taxon>Spiralia</taxon>
        <taxon>Lophotrochozoa</taxon>
        <taxon>Brachiopoda</taxon>
        <taxon>Linguliformea</taxon>
        <taxon>Lingulata</taxon>
        <taxon>Lingulida</taxon>
        <taxon>Linguloidea</taxon>
        <taxon>Lingulidae</taxon>
        <taxon>Lingula</taxon>
    </lineage>
</organism>
<evidence type="ECO:0000313" key="9">
    <source>
        <dbReference type="Proteomes" id="UP000085678"/>
    </source>
</evidence>
<evidence type="ECO:0000259" key="8">
    <source>
        <dbReference type="PROSITE" id="PS50195"/>
    </source>
</evidence>
<dbReference type="Pfam" id="PF00787">
    <property type="entry name" value="PX"/>
    <property type="match status" value="1"/>
</dbReference>
<keyword evidence="6" id="KW-0472">Membrane</keyword>
<evidence type="ECO:0000256" key="7">
    <source>
        <dbReference type="SAM" id="MobiDB-lite"/>
    </source>
</evidence>
<sequence>MSSKLKKLGANIDIDNTLSAEGEDSELSLVDDSEVLSDALQGKLSFTGDNANGNANDSPTATNIGSSRAPVAPPLSTVLYTPDHNSKPSPAQVAFEILRTKTIKDGRSRYVLYTVAIIRTHQFDTSQATVDKRYSDFEKLYNSLRKRLTAQMQEIAFPKKVLTGNFDDKTIAHRSRAFEQFLSHVYAIPELRESEELHNFFFKVDLDKALLYLRNGEYLESIPLLLNALNMQQKLLGDSHPDVLKTVCAIIVAYNMREEHSNAQKFADMALKLIGEDSSSRYLMPVLQLNIRLCWVLGKEKADLEEKLADLHEKGLEMPSPDRLLEMVVQ</sequence>
<evidence type="ECO:0000256" key="4">
    <source>
        <dbReference type="ARBA" id="ARBA00022927"/>
    </source>
</evidence>
<feature type="domain" description="PX" evidence="8">
    <location>
        <begin position="91"/>
        <end position="208"/>
    </location>
</feature>
<evidence type="ECO:0000256" key="5">
    <source>
        <dbReference type="ARBA" id="ARBA00023121"/>
    </source>
</evidence>
<dbReference type="InterPro" id="IPR001683">
    <property type="entry name" value="PX_dom"/>
</dbReference>
<dbReference type="Gene3D" id="3.30.1520.10">
    <property type="entry name" value="Phox-like domain"/>
    <property type="match status" value="1"/>
</dbReference>
<feature type="compositionally biased region" description="Polar residues" evidence="7">
    <location>
        <begin position="47"/>
        <end position="66"/>
    </location>
</feature>
<dbReference type="InParanoid" id="A0A1S3K4R8"/>
<dbReference type="KEGG" id="lak:106178824"/>
<evidence type="ECO:0000256" key="3">
    <source>
        <dbReference type="ARBA" id="ARBA00022753"/>
    </source>
</evidence>
<dbReference type="FunCoup" id="A0A1S3K4R8">
    <property type="interactions" value="62"/>
</dbReference>
<evidence type="ECO:0000256" key="1">
    <source>
        <dbReference type="ARBA" id="ARBA00004469"/>
    </source>
</evidence>